<organism evidence="7 8">
    <name type="scientific">Sphingomonas aurantiaca</name>
    <dbReference type="NCBI Taxonomy" id="185949"/>
    <lineage>
        <taxon>Bacteria</taxon>
        <taxon>Pseudomonadati</taxon>
        <taxon>Pseudomonadota</taxon>
        <taxon>Alphaproteobacteria</taxon>
        <taxon>Sphingomonadales</taxon>
        <taxon>Sphingomonadaceae</taxon>
        <taxon>Sphingomonas</taxon>
    </lineage>
</organism>
<evidence type="ECO:0000256" key="4">
    <source>
        <dbReference type="ARBA" id="ARBA00023125"/>
    </source>
</evidence>
<gene>
    <name evidence="7" type="ORF">C8J26_3483</name>
</gene>
<evidence type="ECO:0000313" key="7">
    <source>
        <dbReference type="EMBL" id="PTQ58616.1"/>
    </source>
</evidence>
<dbReference type="GO" id="GO:0003700">
    <property type="term" value="F:DNA-binding transcription factor activity"/>
    <property type="evidence" value="ECO:0007669"/>
    <property type="project" value="InterPro"/>
</dbReference>
<dbReference type="EMBL" id="QAOG01000007">
    <property type="protein sequence ID" value="PTQ58616.1"/>
    <property type="molecule type" value="Genomic_DNA"/>
</dbReference>
<sequence>MASHAHFIIKPDRRATMSLSHQVCDNIRTAIDDGRLEVGARLPSVRDLASQLGVARGTVQAAYDALVSELLLSTAGSGGTRVIAKPPRHASTTSEPIVRPLSTMLRGFSLTALPFQTGVPAQDAFPTKLWANLLGRAVRDDAMTPTTYPDPRGHPVLREQIAAYLAIARGLRCVSDQVIVTVCYRGGLALALQVLGASGQRAWMEEPGYPITRMGLEMARVGPVAVPVDGEGIDVAAGIALAPDARVAIVTPGQHSPLGATMSHARRRTLLDWAEAADGWIIEDDYLGELQLGARAAPALASGDTAGRVIHVGSFSKTLKPGVGIGFVVAPMALATRFGQAAATLGPSFFAPSQLAIAQLLAEGHYLRHLRNMKRLYAERLSALHRALEADYPLETVAGPIALLRLPQGIDDMALARRAPELGIAPSPLSPWYQDPERRMPGLLLSATNLRPNRVDEAVAALRRLMADRV</sequence>
<accession>A0A2T5GH10</accession>
<feature type="domain" description="HTH gntR-type" evidence="6">
    <location>
        <begin position="17"/>
        <end position="85"/>
    </location>
</feature>
<keyword evidence="8" id="KW-1185">Reference proteome</keyword>
<dbReference type="InterPro" id="IPR004839">
    <property type="entry name" value="Aminotransferase_I/II_large"/>
</dbReference>
<reference evidence="7 8" key="1">
    <citation type="submission" date="2018-04" db="EMBL/GenBank/DDBJ databases">
        <title>Genomic Encyclopedia of Type Strains, Phase III (KMG-III): the genomes of soil and plant-associated and newly described type strains.</title>
        <authorList>
            <person name="Whitman W."/>
        </authorList>
    </citation>
    <scope>NUCLEOTIDE SEQUENCE [LARGE SCALE GENOMIC DNA]</scope>
    <source>
        <strain evidence="7 8">MA101b</strain>
    </source>
</reference>
<comment type="caution">
    <text evidence="7">The sequence shown here is derived from an EMBL/GenBank/DDBJ whole genome shotgun (WGS) entry which is preliminary data.</text>
</comment>
<dbReference type="GO" id="GO:0030170">
    <property type="term" value="F:pyridoxal phosphate binding"/>
    <property type="evidence" value="ECO:0007669"/>
    <property type="project" value="InterPro"/>
</dbReference>
<dbReference type="InterPro" id="IPR036388">
    <property type="entry name" value="WH-like_DNA-bd_sf"/>
</dbReference>
<evidence type="ECO:0000256" key="1">
    <source>
        <dbReference type="ARBA" id="ARBA00005384"/>
    </source>
</evidence>
<dbReference type="Gene3D" id="1.10.10.10">
    <property type="entry name" value="Winged helix-like DNA-binding domain superfamily/Winged helix DNA-binding domain"/>
    <property type="match status" value="1"/>
</dbReference>
<proteinExistence type="inferred from homology"/>
<dbReference type="Pfam" id="PF00392">
    <property type="entry name" value="GntR"/>
    <property type="match status" value="1"/>
</dbReference>
<dbReference type="Gene3D" id="3.40.640.10">
    <property type="entry name" value="Type I PLP-dependent aspartate aminotransferase-like (Major domain)"/>
    <property type="match status" value="1"/>
</dbReference>
<keyword evidence="3" id="KW-0805">Transcription regulation</keyword>
<dbReference type="CDD" id="cd00609">
    <property type="entry name" value="AAT_like"/>
    <property type="match status" value="1"/>
</dbReference>
<dbReference type="PROSITE" id="PS50949">
    <property type="entry name" value="HTH_GNTR"/>
    <property type="match status" value="1"/>
</dbReference>
<name>A0A2T5GH10_9SPHN</name>
<evidence type="ECO:0000256" key="2">
    <source>
        <dbReference type="ARBA" id="ARBA00022898"/>
    </source>
</evidence>
<evidence type="ECO:0000259" key="6">
    <source>
        <dbReference type="PROSITE" id="PS50949"/>
    </source>
</evidence>
<dbReference type="Proteomes" id="UP000244189">
    <property type="component" value="Unassembled WGS sequence"/>
</dbReference>
<dbReference type="InterPro" id="IPR015421">
    <property type="entry name" value="PyrdxlP-dep_Trfase_major"/>
</dbReference>
<evidence type="ECO:0000313" key="8">
    <source>
        <dbReference type="Proteomes" id="UP000244189"/>
    </source>
</evidence>
<dbReference type="AlphaFoldDB" id="A0A2T5GH10"/>
<keyword evidence="5" id="KW-0804">Transcription</keyword>
<dbReference type="PANTHER" id="PTHR46577:SF1">
    <property type="entry name" value="HTH-TYPE TRANSCRIPTIONAL REGULATORY PROTEIN GABR"/>
    <property type="match status" value="1"/>
</dbReference>
<dbReference type="InterPro" id="IPR000524">
    <property type="entry name" value="Tscrpt_reg_HTH_GntR"/>
</dbReference>
<dbReference type="SUPFAM" id="SSF46785">
    <property type="entry name" value="Winged helix' DNA-binding domain"/>
    <property type="match status" value="1"/>
</dbReference>
<dbReference type="SUPFAM" id="SSF53383">
    <property type="entry name" value="PLP-dependent transferases"/>
    <property type="match status" value="1"/>
</dbReference>
<dbReference type="SMART" id="SM00345">
    <property type="entry name" value="HTH_GNTR"/>
    <property type="match status" value="1"/>
</dbReference>
<keyword evidence="2" id="KW-0663">Pyridoxal phosphate</keyword>
<protein>
    <submittedName>
        <fullName evidence="7">GntR family transcriptional regulator</fullName>
    </submittedName>
</protein>
<keyword evidence="4" id="KW-0238">DNA-binding</keyword>
<dbReference type="InterPro" id="IPR015424">
    <property type="entry name" value="PyrdxlP-dep_Trfase"/>
</dbReference>
<dbReference type="Pfam" id="PF00155">
    <property type="entry name" value="Aminotran_1_2"/>
    <property type="match status" value="1"/>
</dbReference>
<evidence type="ECO:0000256" key="5">
    <source>
        <dbReference type="ARBA" id="ARBA00023163"/>
    </source>
</evidence>
<evidence type="ECO:0000256" key="3">
    <source>
        <dbReference type="ARBA" id="ARBA00023015"/>
    </source>
</evidence>
<dbReference type="InterPro" id="IPR036390">
    <property type="entry name" value="WH_DNA-bd_sf"/>
</dbReference>
<comment type="similarity">
    <text evidence="1">In the C-terminal section; belongs to the class-I pyridoxal-phosphate-dependent aminotransferase family.</text>
</comment>
<dbReference type="CDD" id="cd07377">
    <property type="entry name" value="WHTH_GntR"/>
    <property type="match status" value="1"/>
</dbReference>
<dbReference type="PANTHER" id="PTHR46577">
    <property type="entry name" value="HTH-TYPE TRANSCRIPTIONAL REGULATORY PROTEIN GABR"/>
    <property type="match status" value="1"/>
</dbReference>
<dbReference type="GO" id="GO:0003677">
    <property type="term" value="F:DNA binding"/>
    <property type="evidence" value="ECO:0007669"/>
    <property type="project" value="UniProtKB-KW"/>
</dbReference>
<dbReference type="InterPro" id="IPR051446">
    <property type="entry name" value="HTH_trans_reg/aminotransferase"/>
</dbReference>